<evidence type="ECO:0000313" key="4">
    <source>
        <dbReference type="Proteomes" id="UP000521676"/>
    </source>
</evidence>
<geneLocation type="plasmid" evidence="3 5">
    <name>unnamed2</name>
</geneLocation>
<evidence type="ECO:0000313" key="3">
    <source>
        <dbReference type="EMBL" id="WJW70281.1"/>
    </source>
</evidence>
<dbReference type="Pfam" id="PF01609">
    <property type="entry name" value="DDE_Tnp_1"/>
    <property type="match status" value="1"/>
</dbReference>
<dbReference type="GO" id="GO:0003677">
    <property type="term" value="F:DNA binding"/>
    <property type="evidence" value="ECO:0007669"/>
    <property type="project" value="InterPro"/>
</dbReference>
<dbReference type="EMBL" id="JACATZ010000002">
    <property type="protein sequence ID" value="NWJ47122.1"/>
    <property type="molecule type" value="Genomic_DNA"/>
</dbReference>
<gene>
    <name evidence="2" type="ORF">HXX08_14775</name>
    <name evidence="3" type="ORF">OZ401_005012</name>
</gene>
<dbReference type="GO" id="GO:0004803">
    <property type="term" value="F:transposase activity"/>
    <property type="evidence" value="ECO:0007669"/>
    <property type="project" value="InterPro"/>
</dbReference>
<dbReference type="RefSeq" id="WP_341472155.1">
    <property type="nucleotide sequence ID" value="NZ_CP128402.1"/>
</dbReference>
<dbReference type="EMBL" id="CP128402">
    <property type="protein sequence ID" value="WJW70281.1"/>
    <property type="molecule type" value="Genomic_DNA"/>
</dbReference>
<accession>A0A8T7M541</accession>
<keyword evidence="3" id="KW-0614">Plasmid</keyword>
<keyword evidence="5" id="KW-1185">Reference proteome</keyword>
<dbReference type="InterPro" id="IPR002559">
    <property type="entry name" value="Transposase_11"/>
</dbReference>
<sequence length="286" mass="32866">MPGHSLFGALYSVLDQRTPLLPKLYRQKKVCEKEGVAFKSKIELAVDTLATFEPLADTTTHVLVDSWFHCHSLRKACRKRGWDLSGELKSNRRLRVVNARGELEWQRLSDYASGLKEVDWQLAQWPSSAEGKPQTVYVHVIRTKVSKLGATLVVIRRYHLAGQPGEIRYWGTTVLAATAQEVLDCLVKRWSIEVFFEDAKDLLGSDHYQLMSAVGVERFWTLIALLSSFLDEERFKMSQGTEGAHHSWGECRNELQRQHRRNLLSWLEQQFREGAEASTLAHFFHL</sequence>
<reference evidence="2 4" key="1">
    <citation type="submission" date="2020-06" db="EMBL/GenBank/DDBJ databases">
        <title>Anoxygenic phototrophic Chloroflexota member uses a Type I reaction center.</title>
        <authorList>
            <person name="Tsuji J.M."/>
            <person name="Shaw N.A."/>
            <person name="Nagashima S."/>
            <person name="Venkiteswaran J."/>
            <person name="Schiff S.L."/>
            <person name="Hanada S."/>
            <person name="Tank M."/>
            <person name="Neufeld J.D."/>
        </authorList>
    </citation>
    <scope>NUCLEOTIDE SEQUENCE [LARGE SCALE GENOMIC DNA]</scope>
    <source>
        <strain evidence="2">L227-S17</strain>
    </source>
</reference>
<evidence type="ECO:0000259" key="1">
    <source>
        <dbReference type="Pfam" id="PF01609"/>
    </source>
</evidence>
<name>A0A8T7M541_9CHLR</name>
<evidence type="ECO:0000313" key="2">
    <source>
        <dbReference type="EMBL" id="NWJ47122.1"/>
    </source>
</evidence>
<evidence type="ECO:0000313" key="5">
    <source>
        <dbReference type="Proteomes" id="UP001431572"/>
    </source>
</evidence>
<dbReference type="InterPro" id="IPR012337">
    <property type="entry name" value="RNaseH-like_sf"/>
</dbReference>
<protein>
    <submittedName>
        <fullName evidence="2">Transposase</fullName>
    </submittedName>
</protein>
<proteinExistence type="predicted"/>
<dbReference type="SUPFAM" id="SSF53098">
    <property type="entry name" value="Ribonuclease H-like"/>
    <property type="match status" value="1"/>
</dbReference>
<dbReference type="Proteomes" id="UP001431572">
    <property type="component" value="Plasmid unnamed2"/>
</dbReference>
<reference evidence="3" key="2">
    <citation type="journal article" date="2024" name="Nature">
        <title>Anoxygenic phototroph of the Chloroflexota uses a type I reaction centre.</title>
        <authorList>
            <person name="Tsuji J.M."/>
            <person name="Shaw N.A."/>
            <person name="Nagashima S."/>
            <person name="Venkiteswaran J.J."/>
            <person name="Schiff S.L."/>
            <person name="Watanabe T."/>
            <person name="Fukui M."/>
            <person name="Hanada S."/>
            <person name="Tank M."/>
            <person name="Neufeld J.D."/>
        </authorList>
    </citation>
    <scope>NUCLEOTIDE SEQUENCE</scope>
    <source>
        <strain evidence="3">L227-S17</strain>
        <plasmid evidence="3 5">unnamed2</plasmid>
    </source>
</reference>
<feature type="domain" description="Transposase IS4-like" evidence="1">
    <location>
        <begin position="42"/>
        <end position="226"/>
    </location>
</feature>
<dbReference type="Proteomes" id="UP000521676">
    <property type="component" value="Unassembled WGS sequence"/>
</dbReference>
<dbReference type="AlphaFoldDB" id="A0A8T7M541"/>
<dbReference type="GO" id="GO:0006313">
    <property type="term" value="P:DNA transposition"/>
    <property type="evidence" value="ECO:0007669"/>
    <property type="project" value="InterPro"/>
</dbReference>
<organism evidence="2 4">
    <name type="scientific">Candidatus Chlorohelix allophototropha</name>
    <dbReference type="NCBI Taxonomy" id="3003348"/>
    <lineage>
        <taxon>Bacteria</taxon>
        <taxon>Bacillati</taxon>
        <taxon>Chloroflexota</taxon>
        <taxon>Chloroflexia</taxon>
        <taxon>Candidatus Chloroheliales</taxon>
        <taxon>Candidatus Chloroheliaceae</taxon>
        <taxon>Candidatus Chlorohelix</taxon>
    </lineage>
</organism>